<feature type="compositionally biased region" description="Basic and acidic residues" evidence="5">
    <location>
        <begin position="370"/>
        <end position="384"/>
    </location>
</feature>
<dbReference type="InterPro" id="IPR018247">
    <property type="entry name" value="EF_Hand_1_Ca_BS"/>
</dbReference>
<dbReference type="GO" id="GO:0003714">
    <property type="term" value="F:transcription corepressor activity"/>
    <property type="evidence" value="ECO:0007669"/>
    <property type="project" value="TreeGrafter"/>
</dbReference>
<proteinExistence type="predicted"/>
<feature type="domain" description="EF-hand" evidence="6">
    <location>
        <begin position="306"/>
        <end position="341"/>
    </location>
</feature>
<dbReference type="InterPro" id="IPR013083">
    <property type="entry name" value="Znf_RING/FYVE/PHD"/>
</dbReference>
<gene>
    <name evidence="7" type="ORF">JZ751_011885</name>
</gene>
<dbReference type="OrthoDB" id="9978298at2759"/>
<sequence length="417" mass="47418">MGVLMSKKQQVEKVQKCNAVVSAFKEGLRDRPAPPSRTEEPVVAVEKAVDSTPKPSNVKEVEHEEEGAKPGPSATQQSSALPKEECKANQEAWSRLRDGKGVEPEDLDKVNQLTPPAFVRPKRGTNDDQPMEVDLNQREQPANEEMCEICEVWTADDLFPCRTCTRVFHDGCLREMGYLRTNALQEMRETAHTATGWSCYYCDNVNLLLTEEEMRSLMETFKQCKIIPESCLVSDEYLQYKHLVSKQLSEKDLSDEQEEDILVQFSALDPEKRGRVEWADFLYHESLGILKKFRTENSLVRLLSAKERDRARAVFTSLDQDKDGLITGAEVRRAQQSWFQKNTKETQSCNVSISHVGPISESSPASSSSERSREKTLLSSEKDENRQVNWQEFLKESVIYILAARPNSSAFHLRPPL</sequence>
<dbReference type="EMBL" id="JAFBMS010000003">
    <property type="protein sequence ID" value="KAG9353762.1"/>
    <property type="molecule type" value="Genomic_DNA"/>
</dbReference>
<dbReference type="GO" id="GO:0005509">
    <property type="term" value="F:calcium ion binding"/>
    <property type="evidence" value="ECO:0007669"/>
    <property type="project" value="InterPro"/>
</dbReference>
<dbReference type="Pfam" id="PF16744">
    <property type="entry name" value="zf-RING_15"/>
    <property type="match status" value="1"/>
</dbReference>
<feature type="compositionally biased region" description="Basic and acidic residues" evidence="5">
    <location>
        <begin position="57"/>
        <end position="68"/>
    </location>
</feature>
<keyword evidence="4" id="KW-0106">Calcium</keyword>
<feature type="region of interest" description="Disordered" evidence="5">
    <location>
        <begin position="26"/>
        <end position="92"/>
    </location>
</feature>
<reference evidence="7" key="1">
    <citation type="thesis" date="2021" institute="BYU ScholarsArchive" country="Provo, UT, USA">
        <title>Applications of and Algorithms for Genome Assembly and Genomic Analyses with an Emphasis on Marine Teleosts.</title>
        <authorList>
            <person name="Pickett B.D."/>
        </authorList>
    </citation>
    <scope>NUCLEOTIDE SEQUENCE</scope>
    <source>
        <strain evidence="7">HI-2016</strain>
    </source>
</reference>
<dbReference type="Proteomes" id="UP000824540">
    <property type="component" value="Unassembled WGS sequence"/>
</dbReference>
<dbReference type="Gene3D" id="3.30.40.10">
    <property type="entry name" value="Zinc/RING finger domain, C3HC4 (zinc finger)"/>
    <property type="match status" value="1"/>
</dbReference>
<keyword evidence="8" id="KW-1185">Reference proteome</keyword>
<dbReference type="PROSITE" id="PS01359">
    <property type="entry name" value="ZF_PHD_1"/>
    <property type="match status" value="1"/>
</dbReference>
<dbReference type="InterPro" id="IPR002048">
    <property type="entry name" value="EF_hand_dom"/>
</dbReference>
<dbReference type="AlphaFoldDB" id="A0A8T2PQV0"/>
<dbReference type="InterPro" id="IPR011011">
    <property type="entry name" value="Znf_FYVE_PHD"/>
</dbReference>
<accession>A0A8T2PQV0</accession>
<evidence type="ECO:0000256" key="1">
    <source>
        <dbReference type="ARBA" id="ARBA00022723"/>
    </source>
</evidence>
<dbReference type="Gene3D" id="1.10.238.10">
    <property type="entry name" value="EF-hand"/>
    <property type="match status" value="1"/>
</dbReference>
<dbReference type="SUPFAM" id="SSF57903">
    <property type="entry name" value="FYVE/PHD zinc finger"/>
    <property type="match status" value="1"/>
</dbReference>
<evidence type="ECO:0000256" key="4">
    <source>
        <dbReference type="ARBA" id="ARBA00022837"/>
    </source>
</evidence>
<dbReference type="PROSITE" id="PS50222">
    <property type="entry name" value="EF_HAND_2"/>
    <property type="match status" value="1"/>
</dbReference>
<feature type="compositionally biased region" description="Basic and acidic residues" evidence="5">
    <location>
        <begin position="26"/>
        <end position="40"/>
    </location>
</feature>
<keyword evidence="2" id="KW-0863">Zinc-finger</keyword>
<feature type="compositionally biased region" description="Low complexity" evidence="5">
    <location>
        <begin position="360"/>
        <end position="369"/>
    </location>
</feature>
<evidence type="ECO:0000256" key="3">
    <source>
        <dbReference type="ARBA" id="ARBA00022833"/>
    </source>
</evidence>
<keyword evidence="3" id="KW-0862">Zinc</keyword>
<evidence type="ECO:0000256" key="2">
    <source>
        <dbReference type="ARBA" id="ARBA00022771"/>
    </source>
</evidence>
<dbReference type="PANTHER" id="PTHR46453">
    <property type="entry name" value="PROTEIN KINASE C-BINDING PROTEIN 1"/>
    <property type="match status" value="1"/>
</dbReference>
<dbReference type="PROSITE" id="PS00018">
    <property type="entry name" value="EF_HAND_1"/>
    <property type="match status" value="1"/>
</dbReference>
<feature type="compositionally biased region" description="Basic and acidic residues" evidence="5">
    <location>
        <begin position="82"/>
        <end position="92"/>
    </location>
</feature>
<comment type="caution">
    <text evidence="7">The sequence shown here is derived from an EMBL/GenBank/DDBJ whole genome shotgun (WGS) entry which is preliminary data.</text>
</comment>
<dbReference type="SUPFAM" id="SSF47473">
    <property type="entry name" value="EF-hand"/>
    <property type="match status" value="1"/>
</dbReference>
<dbReference type="GO" id="GO:0005634">
    <property type="term" value="C:nucleus"/>
    <property type="evidence" value="ECO:0007669"/>
    <property type="project" value="TreeGrafter"/>
</dbReference>
<dbReference type="GO" id="GO:0008270">
    <property type="term" value="F:zinc ion binding"/>
    <property type="evidence" value="ECO:0007669"/>
    <property type="project" value="UniProtKB-KW"/>
</dbReference>
<evidence type="ECO:0000256" key="5">
    <source>
        <dbReference type="SAM" id="MobiDB-lite"/>
    </source>
</evidence>
<dbReference type="InterPro" id="IPR031946">
    <property type="entry name" value="KIAA1045_Zf_RING"/>
</dbReference>
<dbReference type="GO" id="GO:0005737">
    <property type="term" value="C:cytoplasm"/>
    <property type="evidence" value="ECO:0007669"/>
    <property type="project" value="TreeGrafter"/>
</dbReference>
<evidence type="ECO:0000313" key="8">
    <source>
        <dbReference type="Proteomes" id="UP000824540"/>
    </source>
</evidence>
<keyword evidence="1" id="KW-0479">Metal-binding</keyword>
<dbReference type="InterPro" id="IPR011992">
    <property type="entry name" value="EF-hand-dom_pair"/>
</dbReference>
<evidence type="ECO:0000259" key="6">
    <source>
        <dbReference type="PROSITE" id="PS50222"/>
    </source>
</evidence>
<organism evidence="7 8">
    <name type="scientific">Albula glossodonta</name>
    <name type="common">roundjaw bonefish</name>
    <dbReference type="NCBI Taxonomy" id="121402"/>
    <lineage>
        <taxon>Eukaryota</taxon>
        <taxon>Metazoa</taxon>
        <taxon>Chordata</taxon>
        <taxon>Craniata</taxon>
        <taxon>Vertebrata</taxon>
        <taxon>Euteleostomi</taxon>
        <taxon>Actinopterygii</taxon>
        <taxon>Neopterygii</taxon>
        <taxon>Teleostei</taxon>
        <taxon>Albuliformes</taxon>
        <taxon>Albulidae</taxon>
        <taxon>Albula</taxon>
    </lineage>
</organism>
<feature type="region of interest" description="Disordered" evidence="5">
    <location>
        <begin position="350"/>
        <end position="384"/>
    </location>
</feature>
<dbReference type="InterPro" id="IPR019786">
    <property type="entry name" value="Zinc_finger_PHD-type_CS"/>
</dbReference>
<name>A0A8T2PQV0_9TELE</name>
<dbReference type="PANTHER" id="PTHR46453:SF4">
    <property type="entry name" value="PHD FINGER PROTEIN 24"/>
    <property type="match status" value="1"/>
</dbReference>
<evidence type="ECO:0000313" key="7">
    <source>
        <dbReference type="EMBL" id="KAG9353762.1"/>
    </source>
</evidence>
<protein>
    <recommendedName>
        <fullName evidence="6">EF-hand domain-containing protein</fullName>
    </recommendedName>
</protein>